<sequence>MNANGKMKSQRMILLTACVIVDERKKLIKMKQLTFEELLCQCHHCLEPKDFQKINKENLKLQIVDVKNNIIETDEIVMREFKSKEPTFKITWTSSQQIVIGKTKTIKNALVVMIAISKYKDNKKWPNLEN</sequence>
<dbReference type="Proteomes" id="UP000023152">
    <property type="component" value="Unassembled WGS sequence"/>
</dbReference>
<keyword evidence="2" id="KW-1185">Reference proteome</keyword>
<gene>
    <name evidence="1" type="ORF">RFI_30734</name>
</gene>
<name>X6LZR3_RETFI</name>
<comment type="caution">
    <text evidence="1">The sequence shown here is derived from an EMBL/GenBank/DDBJ whole genome shotgun (WGS) entry which is preliminary data.</text>
</comment>
<accession>X6LZR3</accession>
<dbReference type="EMBL" id="ASPP01026922">
    <property type="protein sequence ID" value="ETO06657.1"/>
    <property type="molecule type" value="Genomic_DNA"/>
</dbReference>
<feature type="non-terminal residue" evidence="1">
    <location>
        <position position="130"/>
    </location>
</feature>
<evidence type="ECO:0000313" key="1">
    <source>
        <dbReference type="EMBL" id="ETO06657.1"/>
    </source>
</evidence>
<protein>
    <submittedName>
        <fullName evidence="1">Uncharacterized protein</fullName>
    </submittedName>
</protein>
<evidence type="ECO:0000313" key="2">
    <source>
        <dbReference type="Proteomes" id="UP000023152"/>
    </source>
</evidence>
<organism evidence="1 2">
    <name type="scientific">Reticulomyxa filosa</name>
    <dbReference type="NCBI Taxonomy" id="46433"/>
    <lineage>
        <taxon>Eukaryota</taxon>
        <taxon>Sar</taxon>
        <taxon>Rhizaria</taxon>
        <taxon>Retaria</taxon>
        <taxon>Foraminifera</taxon>
        <taxon>Monothalamids</taxon>
        <taxon>Reticulomyxidae</taxon>
        <taxon>Reticulomyxa</taxon>
    </lineage>
</organism>
<proteinExistence type="predicted"/>
<dbReference type="AlphaFoldDB" id="X6LZR3"/>
<reference evidence="1 2" key="1">
    <citation type="journal article" date="2013" name="Curr. Biol.">
        <title>The Genome of the Foraminiferan Reticulomyxa filosa.</title>
        <authorList>
            <person name="Glockner G."/>
            <person name="Hulsmann N."/>
            <person name="Schleicher M."/>
            <person name="Noegel A.A."/>
            <person name="Eichinger L."/>
            <person name="Gallinger C."/>
            <person name="Pawlowski J."/>
            <person name="Sierra R."/>
            <person name="Euteneuer U."/>
            <person name="Pillet L."/>
            <person name="Moustafa A."/>
            <person name="Platzer M."/>
            <person name="Groth M."/>
            <person name="Szafranski K."/>
            <person name="Schliwa M."/>
        </authorList>
    </citation>
    <scope>NUCLEOTIDE SEQUENCE [LARGE SCALE GENOMIC DNA]</scope>
</reference>